<name>A0ABV7ANE0_9RHOB</name>
<keyword evidence="2 5" id="KW-0413">Isomerase</keyword>
<dbReference type="Gene3D" id="3.90.25.10">
    <property type="entry name" value="UDP-galactose 4-epimerase, domain 1"/>
    <property type="match status" value="1"/>
</dbReference>
<evidence type="ECO:0000256" key="1">
    <source>
        <dbReference type="ARBA" id="ARBA00022857"/>
    </source>
</evidence>
<protein>
    <submittedName>
        <fullName evidence="5">ADP-glyceromanno-heptose 6-epimerase</fullName>
        <ecNumber evidence="5">5.1.3.20</ecNumber>
    </submittedName>
</protein>
<dbReference type="InterPro" id="IPR001509">
    <property type="entry name" value="Epimerase_deHydtase"/>
</dbReference>
<proteinExistence type="predicted"/>
<dbReference type="PANTHER" id="PTHR43103">
    <property type="entry name" value="NUCLEOSIDE-DIPHOSPHATE-SUGAR EPIMERASE"/>
    <property type="match status" value="1"/>
</dbReference>
<feature type="domain" description="NAD-dependent epimerase/dehydratase" evidence="4">
    <location>
        <begin position="9"/>
        <end position="254"/>
    </location>
</feature>
<dbReference type="PANTHER" id="PTHR43103:SF3">
    <property type="entry name" value="ADP-L-GLYCERO-D-MANNO-HEPTOSE-6-EPIMERASE"/>
    <property type="match status" value="1"/>
</dbReference>
<gene>
    <name evidence="5" type="primary">rfaD</name>
    <name evidence="5" type="ORF">ACFOES_19715</name>
</gene>
<dbReference type="Gene3D" id="3.40.50.720">
    <property type="entry name" value="NAD(P)-binding Rossmann-like Domain"/>
    <property type="match status" value="1"/>
</dbReference>
<organism evidence="5 6">
    <name type="scientific">Acidimangrovimonas pyrenivorans</name>
    <dbReference type="NCBI Taxonomy" id="2030798"/>
    <lineage>
        <taxon>Bacteria</taxon>
        <taxon>Pseudomonadati</taxon>
        <taxon>Pseudomonadota</taxon>
        <taxon>Alphaproteobacteria</taxon>
        <taxon>Rhodobacterales</taxon>
        <taxon>Paracoccaceae</taxon>
        <taxon>Acidimangrovimonas</taxon>
    </lineage>
</organism>
<accession>A0ABV7ANE0</accession>
<dbReference type="RefSeq" id="WP_377835185.1">
    <property type="nucleotide sequence ID" value="NZ_JBHRSK010000018.1"/>
</dbReference>
<dbReference type="Proteomes" id="UP001595443">
    <property type="component" value="Unassembled WGS sequence"/>
</dbReference>
<reference evidence="6" key="1">
    <citation type="journal article" date="2019" name="Int. J. Syst. Evol. Microbiol.">
        <title>The Global Catalogue of Microorganisms (GCM) 10K type strain sequencing project: providing services to taxonomists for standard genome sequencing and annotation.</title>
        <authorList>
            <consortium name="The Broad Institute Genomics Platform"/>
            <consortium name="The Broad Institute Genome Sequencing Center for Infectious Disease"/>
            <person name="Wu L."/>
            <person name="Ma J."/>
        </authorList>
    </citation>
    <scope>NUCLEOTIDE SEQUENCE [LARGE SCALE GENOMIC DNA]</scope>
    <source>
        <strain evidence="6">KCTC 62192</strain>
    </source>
</reference>
<evidence type="ECO:0000259" key="4">
    <source>
        <dbReference type="Pfam" id="PF01370"/>
    </source>
</evidence>
<keyword evidence="1" id="KW-0521">NADP</keyword>
<dbReference type="SUPFAM" id="SSF51735">
    <property type="entry name" value="NAD(P)-binding Rossmann-fold domains"/>
    <property type="match status" value="1"/>
</dbReference>
<dbReference type="InterPro" id="IPR036291">
    <property type="entry name" value="NAD(P)-bd_dom_sf"/>
</dbReference>
<dbReference type="EC" id="5.1.3.20" evidence="5"/>
<dbReference type="GO" id="GO:0008712">
    <property type="term" value="F:ADP-glyceromanno-heptose 6-epimerase activity"/>
    <property type="evidence" value="ECO:0007669"/>
    <property type="project" value="UniProtKB-EC"/>
</dbReference>
<keyword evidence="3" id="KW-0119">Carbohydrate metabolism</keyword>
<evidence type="ECO:0000256" key="3">
    <source>
        <dbReference type="ARBA" id="ARBA00023277"/>
    </source>
</evidence>
<evidence type="ECO:0000313" key="5">
    <source>
        <dbReference type="EMBL" id="MFC2970330.1"/>
    </source>
</evidence>
<dbReference type="NCBIfam" id="TIGR02197">
    <property type="entry name" value="heptose_epim"/>
    <property type="match status" value="1"/>
</dbReference>
<dbReference type="Pfam" id="PF01370">
    <property type="entry name" value="Epimerase"/>
    <property type="match status" value="1"/>
</dbReference>
<comment type="caution">
    <text evidence="5">The sequence shown here is derived from an EMBL/GenBank/DDBJ whole genome shotgun (WGS) entry which is preliminary data.</text>
</comment>
<evidence type="ECO:0000256" key="2">
    <source>
        <dbReference type="ARBA" id="ARBA00023235"/>
    </source>
</evidence>
<keyword evidence="6" id="KW-1185">Reference proteome</keyword>
<dbReference type="EMBL" id="JBHRSK010000018">
    <property type="protein sequence ID" value="MFC2970330.1"/>
    <property type="molecule type" value="Genomic_DNA"/>
</dbReference>
<dbReference type="InterPro" id="IPR011912">
    <property type="entry name" value="Heptose_epim"/>
</dbReference>
<evidence type="ECO:0000313" key="6">
    <source>
        <dbReference type="Proteomes" id="UP001595443"/>
    </source>
</evidence>
<sequence>MGQSDKVYLVTGAGGFIGSNAALSLAADAHRVVLCDDFGHDARWLNVRDGSFEDIVTIADLPGWAARNGERLAGVVHMGAISATTESDVDLIVARNIRCTLDLWQVCARHDVPFVYASSAATYGDGSAGFDDVSTEAALARLKPLNAYGWSKHFTDRRLLRDVAEGRPAPSVWAGLKFFNVYGPRESHKGSMRSVIHQIWPRAARGEAVQLFKSDHPDYADGGQLRDFIHVDDCVTFIRRALAQDSLGGLFNVGTGQARSFKALAKATFAAVGQEPKIDYIDMPETLRGKYQYFTEARTERGKALGLAPNYRSLEDGVKDYVDWLRANPEF</sequence>